<evidence type="ECO:0000256" key="6">
    <source>
        <dbReference type="ARBA" id="ARBA00023288"/>
    </source>
</evidence>
<accession>A0A918JMY0</accession>
<dbReference type="InterPro" id="IPR012556">
    <property type="entry name" value="Entericidin"/>
</dbReference>
<keyword evidence="6" id="KW-0449">Lipoprotein</keyword>
<keyword evidence="3 7" id="KW-0732">Signal</keyword>
<keyword evidence="2" id="KW-1003">Cell membrane</keyword>
<dbReference type="Proteomes" id="UP000631300">
    <property type="component" value="Unassembled WGS sequence"/>
</dbReference>
<feature type="signal peptide" evidence="7">
    <location>
        <begin position="1"/>
        <end position="26"/>
    </location>
</feature>
<keyword evidence="9" id="KW-1185">Reference proteome</keyword>
<keyword evidence="5" id="KW-0564">Palmitate</keyword>
<reference evidence="8" key="1">
    <citation type="journal article" date="2014" name="Int. J. Syst. Evol. Microbiol.">
        <title>Complete genome sequence of Corynebacterium casei LMG S-19264T (=DSM 44701T), isolated from a smear-ripened cheese.</title>
        <authorList>
            <consortium name="US DOE Joint Genome Institute (JGI-PGF)"/>
            <person name="Walter F."/>
            <person name="Albersmeier A."/>
            <person name="Kalinowski J."/>
            <person name="Ruckert C."/>
        </authorList>
    </citation>
    <scope>NUCLEOTIDE SEQUENCE</scope>
    <source>
        <strain evidence="8">KCTC 22164</strain>
    </source>
</reference>
<proteinExistence type="inferred from homology"/>
<evidence type="ECO:0000256" key="1">
    <source>
        <dbReference type="ARBA" id="ARBA00010296"/>
    </source>
</evidence>
<dbReference type="Pfam" id="PF08085">
    <property type="entry name" value="Entericidin"/>
    <property type="match status" value="1"/>
</dbReference>
<organism evidence="8 9">
    <name type="scientific">Alteromonas halophila</name>
    <dbReference type="NCBI Taxonomy" id="516698"/>
    <lineage>
        <taxon>Bacteria</taxon>
        <taxon>Pseudomonadati</taxon>
        <taxon>Pseudomonadota</taxon>
        <taxon>Gammaproteobacteria</taxon>
        <taxon>Alteromonadales</taxon>
        <taxon>Alteromonadaceae</taxon>
        <taxon>Alteromonas/Salinimonas group</taxon>
        <taxon>Alteromonas</taxon>
    </lineage>
</organism>
<evidence type="ECO:0000256" key="5">
    <source>
        <dbReference type="ARBA" id="ARBA00023139"/>
    </source>
</evidence>
<comment type="similarity">
    <text evidence="1">Belongs to the EcnA/EcnB lipoprotein family.</text>
</comment>
<evidence type="ECO:0008006" key="10">
    <source>
        <dbReference type="Google" id="ProtNLM"/>
    </source>
</evidence>
<dbReference type="GO" id="GO:0016020">
    <property type="term" value="C:membrane"/>
    <property type="evidence" value="ECO:0007669"/>
    <property type="project" value="InterPro"/>
</dbReference>
<comment type="caution">
    <text evidence="8">The sequence shown here is derived from an EMBL/GenBank/DDBJ whole genome shotgun (WGS) entry which is preliminary data.</text>
</comment>
<dbReference type="GO" id="GO:0009636">
    <property type="term" value="P:response to toxic substance"/>
    <property type="evidence" value="ECO:0007669"/>
    <property type="project" value="InterPro"/>
</dbReference>
<dbReference type="EMBL" id="BMXP01000006">
    <property type="protein sequence ID" value="GGW89507.1"/>
    <property type="molecule type" value="Genomic_DNA"/>
</dbReference>
<evidence type="ECO:0000256" key="4">
    <source>
        <dbReference type="ARBA" id="ARBA00023136"/>
    </source>
</evidence>
<gene>
    <name evidence="8" type="ORF">GCM10007391_24730</name>
</gene>
<protein>
    <recommendedName>
        <fullName evidence="10">Entericidin A/B family lipoprotein</fullName>
    </recommendedName>
</protein>
<sequence length="55" mass="5714">MQFLLNSKLMRTSFAALLLAFFASVAGGCATMEGAGKDIQSAGEALEDEAEEASN</sequence>
<dbReference type="AlphaFoldDB" id="A0A918JMY0"/>
<dbReference type="RefSeq" id="WP_229805126.1">
    <property type="nucleotide sequence ID" value="NZ_BMXP01000006.1"/>
</dbReference>
<evidence type="ECO:0000313" key="9">
    <source>
        <dbReference type="Proteomes" id="UP000631300"/>
    </source>
</evidence>
<evidence type="ECO:0000256" key="3">
    <source>
        <dbReference type="ARBA" id="ARBA00022729"/>
    </source>
</evidence>
<feature type="chain" id="PRO_5036840043" description="Entericidin A/B family lipoprotein" evidence="7">
    <location>
        <begin position="27"/>
        <end position="55"/>
    </location>
</feature>
<evidence type="ECO:0000313" key="8">
    <source>
        <dbReference type="EMBL" id="GGW89507.1"/>
    </source>
</evidence>
<evidence type="ECO:0000256" key="7">
    <source>
        <dbReference type="SAM" id="SignalP"/>
    </source>
</evidence>
<evidence type="ECO:0000256" key="2">
    <source>
        <dbReference type="ARBA" id="ARBA00022475"/>
    </source>
</evidence>
<name>A0A918JMY0_9ALTE</name>
<reference evidence="8" key="2">
    <citation type="submission" date="2020-09" db="EMBL/GenBank/DDBJ databases">
        <authorList>
            <person name="Sun Q."/>
            <person name="Kim S."/>
        </authorList>
    </citation>
    <scope>NUCLEOTIDE SEQUENCE</scope>
    <source>
        <strain evidence="8">KCTC 22164</strain>
    </source>
</reference>
<keyword evidence="4" id="KW-0472">Membrane</keyword>